<proteinExistence type="predicted"/>
<dbReference type="OrthoDB" id="1852153at2759"/>
<evidence type="ECO:0000313" key="3">
    <source>
        <dbReference type="Proteomes" id="UP000325577"/>
    </source>
</evidence>
<evidence type="ECO:0000313" key="2">
    <source>
        <dbReference type="EMBL" id="KAA8536247.1"/>
    </source>
</evidence>
<protein>
    <submittedName>
        <fullName evidence="2">Uncharacterized protein</fullName>
    </submittedName>
</protein>
<gene>
    <name evidence="2" type="ORF">F0562_028725</name>
</gene>
<dbReference type="PANTHER" id="PTHR31439">
    <property type="entry name" value="EXPRESSED PROTEIN"/>
    <property type="match status" value="1"/>
</dbReference>
<feature type="region of interest" description="Disordered" evidence="1">
    <location>
        <begin position="40"/>
        <end position="59"/>
    </location>
</feature>
<organism evidence="2 3">
    <name type="scientific">Nyssa sinensis</name>
    <dbReference type="NCBI Taxonomy" id="561372"/>
    <lineage>
        <taxon>Eukaryota</taxon>
        <taxon>Viridiplantae</taxon>
        <taxon>Streptophyta</taxon>
        <taxon>Embryophyta</taxon>
        <taxon>Tracheophyta</taxon>
        <taxon>Spermatophyta</taxon>
        <taxon>Magnoliopsida</taxon>
        <taxon>eudicotyledons</taxon>
        <taxon>Gunneridae</taxon>
        <taxon>Pentapetalae</taxon>
        <taxon>asterids</taxon>
        <taxon>Cornales</taxon>
        <taxon>Nyssaceae</taxon>
        <taxon>Nyssa</taxon>
    </lineage>
</organism>
<accession>A0A5J5B384</accession>
<dbReference type="AlphaFoldDB" id="A0A5J5B384"/>
<evidence type="ECO:0000256" key="1">
    <source>
        <dbReference type="SAM" id="MobiDB-lite"/>
    </source>
</evidence>
<reference evidence="2 3" key="1">
    <citation type="submission" date="2019-09" db="EMBL/GenBank/DDBJ databases">
        <title>A chromosome-level genome assembly of the Chinese tupelo Nyssa sinensis.</title>
        <authorList>
            <person name="Yang X."/>
            <person name="Kang M."/>
            <person name="Yang Y."/>
            <person name="Xiong H."/>
            <person name="Wang M."/>
            <person name="Zhang Z."/>
            <person name="Wang Z."/>
            <person name="Wu H."/>
            <person name="Ma T."/>
            <person name="Liu J."/>
            <person name="Xi Z."/>
        </authorList>
    </citation>
    <scope>NUCLEOTIDE SEQUENCE [LARGE SCALE GENOMIC DNA]</scope>
    <source>
        <strain evidence="2">J267</strain>
        <tissue evidence="2">Leaf</tissue>
    </source>
</reference>
<keyword evidence="3" id="KW-1185">Reference proteome</keyword>
<name>A0A5J5B384_9ASTE</name>
<dbReference type="PANTHER" id="PTHR31439:SF7">
    <property type="entry name" value="EXPRESSED PROTEIN"/>
    <property type="match status" value="1"/>
</dbReference>
<dbReference type="EMBL" id="CM018039">
    <property type="protein sequence ID" value="KAA8536247.1"/>
    <property type="molecule type" value="Genomic_DNA"/>
</dbReference>
<sequence length="165" mass="18511">MAKTSTRMKIRNWRWDQHVEGNAAVFDAILYDNTTGVEVATRKPSRGGGGGEPRNGFRKRYTGSNRPFAKAGRLVFARDECGGGVGWRLSKEMEGSVLKWRIGGRVWLSYWPNDVKSSYFETRCVEWSTAGSPRSFSCPFMSAAVRLTIRTVLDTAEETGTKLFD</sequence>
<dbReference type="Proteomes" id="UP000325577">
    <property type="component" value="Linkage Group LG16"/>
</dbReference>